<name>A0A1W1C3A6_9ZZZZ</name>
<dbReference type="GO" id="GO:0005840">
    <property type="term" value="C:ribosome"/>
    <property type="evidence" value="ECO:0007669"/>
    <property type="project" value="InterPro"/>
</dbReference>
<dbReference type="NCBIfam" id="TIGR02273">
    <property type="entry name" value="16S_RimM"/>
    <property type="match status" value="1"/>
</dbReference>
<evidence type="ECO:0000259" key="1">
    <source>
        <dbReference type="Pfam" id="PF24986"/>
    </source>
</evidence>
<dbReference type="InterPro" id="IPR011961">
    <property type="entry name" value="RimM"/>
</dbReference>
<proteinExistence type="predicted"/>
<dbReference type="InterPro" id="IPR056792">
    <property type="entry name" value="PRC_RimM"/>
</dbReference>
<protein>
    <submittedName>
        <fullName evidence="2">16S rRNA processing protein RimM</fullName>
    </submittedName>
</protein>
<dbReference type="Gene3D" id="2.30.30.240">
    <property type="entry name" value="PRC-barrel domain"/>
    <property type="match status" value="1"/>
</dbReference>
<dbReference type="GO" id="GO:0006364">
    <property type="term" value="P:rRNA processing"/>
    <property type="evidence" value="ECO:0007669"/>
    <property type="project" value="InterPro"/>
</dbReference>
<dbReference type="GO" id="GO:0043022">
    <property type="term" value="F:ribosome binding"/>
    <property type="evidence" value="ECO:0007669"/>
    <property type="project" value="InterPro"/>
</dbReference>
<accession>A0A1W1C3A6</accession>
<dbReference type="InterPro" id="IPR011033">
    <property type="entry name" value="PRC_barrel-like_sf"/>
</dbReference>
<evidence type="ECO:0000313" key="2">
    <source>
        <dbReference type="EMBL" id="SFV60233.1"/>
    </source>
</evidence>
<dbReference type="PANTHER" id="PTHR33692">
    <property type="entry name" value="RIBOSOME MATURATION FACTOR RIMM"/>
    <property type="match status" value="1"/>
</dbReference>
<sequence length="156" mass="17941">MKFHDKSDFPEQFKVGSSFLINKKDTITLTDVNFERGLVKINNLSNPQDCKKFVNAKLYTTYEETRQNCQLAKGEYFFFDLENCQVYEDGKLLGVVQEIERIAVTNYLYIVTNESLVESGLPKSFLVPFIEPFKKDVDIKKKIITLSGAFDILEAS</sequence>
<dbReference type="EMBL" id="FPHF01000056">
    <property type="protein sequence ID" value="SFV60233.1"/>
    <property type="molecule type" value="Genomic_DNA"/>
</dbReference>
<dbReference type="SUPFAM" id="SSF50346">
    <property type="entry name" value="PRC-barrel domain"/>
    <property type="match status" value="1"/>
</dbReference>
<feature type="domain" description="Ribosome maturation factor RimM PRC barrel" evidence="1">
    <location>
        <begin position="79"/>
        <end position="147"/>
    </location>
</feature>
<dbReference type="AlphaFoldDB" id="A0A1W1C3A6"/>
<reference evidence="2" key="1">
    <citation type="submission" date="2016-10" db="EMBL/GenBank/DDBJ databases">
        <authorList>
            <person name="de Groot N.N."/>
        </authorList>
    </citation>
    <scope>NUCLEOTIDE SEQUENCE</scope>
</reference>
<dbReference type="Pfam" id="PF24986">
    <property type="entry name" value="PRC_RimM"/>
    <property type="match status" value="1"/>
</dbReference>
<dbReference type="PANTHER" id="PTHR33692:SF1">
    <property type="entry name" value="RIBOSOME MATURATION FACTOR RIMM"/>
    <property type="match status" value="1"/>
</dbReference>
<gene>
    <name evidence="2" type="ORF">MNB_SM-4-1652</name>
</gene>
<organism evidence="2">
    <name type="scientific">hydrothermal vent metagenome</name>
    <dbReference type="NCBI Taxonomy" id="652676"/>
    <lineage>
        <taxon>unclassified sequences</taxon>
        <taxon>metagenomes</taxon>
        <taxon>ecological metagenomes</taxon>
    </lineage>
</organism>